<proteinExistence type="predicted"/>
<dbReference type="PANTHER" id="PTHR43462:SF1">
    <property type="entry name" value="ALANYL-TRNA EDITING PROTEIN AARSD1"/>
    <property type="match status" value="1"/>
</dbReference>
<dbReference type="Pfam" id="PF07973">
    <property type="entry name" value="tRNA_SAD"/>
    <property type="match status" value="1"/>
</dbReference>
<comment type="cofactor">
    <cofactor evidence="1">
        <name>Zn(2+)</name>
        <dbReference type="ChEBI" id="CHEBI:29105"/>
    </cofactor>
</comment>
<evidence type="ECO:0000256" key="4">
    <source>
        <dbReference type="ARBA" id="ARBA00022833"/>
    </source>
</evidence>
<keyword evidence="8" id="KW-1185">Reference proteome</keyword>
<dbReference type="Gene3D" id="3.10.310.40">
    <property type="match status" value="1"/>
</dbReference>
<dbReference type="GO" id="GO:0005524">
    <property type="term" value="F:ATP binding"/>
    <property type="evidence" value="ECO:0007669"/>
    <property type="project" value="InterPro"/>
</dbReference>
<reference evidence="7 8" key="1">
    <citation type="journal article" date="2007" name="Int. J. Syst. Evol. Microbiol.">
        <title>Oceanobacillus profundus sp. nov., isolated from a deep-sea sediment core.</title>
        <authorList>
            <person name="Kim Y.G."/>
            <person name="Choi D.H."/>
            <person name="Hyun S."/>
            <person name="Cho B.C."/>
        </authorList>
    </citation>
    <scope>NUCLEOTIDE SEQUENCE [LARGE SCALE GENOMIC DNA]</scope>
    <source>
        <strain evidence="7 8">DSM 18246</strain>
    </source>
</reference>
<organism evidence="7 8">
    <name type="scientific">Oceanobacillus profundus</name>
    <dbReference type="NCBI Taxonomy" id="372463"/>
    <lineage>
        <taxon>Bacteria</taxon>
        <taxon>Bacillati</taxon>
        <taxon>Bacillota</taxon>
        <taxon>Bacilli</taxon>
        <taxon>Bacillales</taxon>
        <taxon>Bacillaceae</taxon>
        <taxon>Oceanobacillus</taxon>
    </lineage>
</organism>
<comment type="caution">
    <text evidence="7">The sequence shown here is derived from an EMBL/GenBank/DDBJ whole genome shotgun (WGS) entry which is preliminary data.</text>
</comment>
<evidence type="ECO:0000256" key="1">
    <source>
        <dbReference type="ARBA" id="ARBA00001947"/>
    </source>
</evidence>
<dbReference type="EMBL" id="QWEH01000005">
    <property type="protein sequence ID" value="RHW32508.1"/>
    <property type="molecule type" value="Genomic_DNA"/>
</dbReference>
<dbReference type="Proteomes" id="UP000285456">
    <property type="component" value="Unassembled WGS sequence"/>
</dbReference>
<dbReference type="GO" id="GO:0006419">
    <property type="term" value="P:alanyl-tRNA aminoacylation"/>
    <property type="evidence" value="ECO:0007669"/>
    <property type="project" value="InterPro"/>
</dbReference>
<dbReference type="GO" id="GO:0005737">
    <property type="term" value="C:cytoplasm"/>
    <property type="evidence" value="ECO:0007669"/>
    <property type="project" value="UniProtKB-SubCell"/>
</dbReference>
<dbReference type="PROSITE" id="PS50860">
    <property type="entry name" value="AA_TRNA_LIGASE_II_ALA"/>
    <property type="match status" value="1"/>
</dbReference>
<dbReference type="PANTHER" id="PTHR43462">
    <property type="entry name" value="ALANYL-TRNA EDITING PROTEIN"/>
    <property type="match status" value="1"/>
</dbReference>
<keyword evidence="5" id="KW-0175">Coiled coil</keyword>
<evidence type="ECO:0000256" key="3">
    <source>
        <dbReference type="ARBA" id="ARBA00022723"/>
    </source>
</evidence>
<gene>
    <name evidence="7" type="ORF">D1B32_09260</name>
</gene>
<dbReference type="InterPro" id="IPR018164">
    <property type="entry name" value="Ala-tRNA-synth_IIc_N"/>
</dbReference>
<evidence type="ECO:0000256" key="2">
    <source>
        <dbReference type="ARBA" id="ARBA00004496"/>
    </source>
</evidence>
<name>A0A417YHW1_9BACI</name>
<dbReference type="Pfam" id="PF02272">
    <property type="entry name" value="DHHA1"/>
    <property type="match status" value="1"/>
</dbReference>
<dbReference type="SUPFAM" id="SSF50447">
    <property type="entry name" value="Translation proteins"/>
    <property type="match status" value="1"/>
</dbReference>
<evidence type="ECO:0000259" key="6">
    <source>
        <dbReference type="PROSITE" id="PS50860"/>
    </source>
</evidence>
<sequence>MTAKLYYNSPYITTWNTNIAKTIERDEDLFIILEETAFYPHGGGQPCDLGNINGIPVLDVFTEEDVVLHKVAQLPDRTQEITCTIDWQRRFDHMQQHSGQHLLSAIFRELLQANTISFHHGAEDVTIDIDQTALTKEQLQAVETEVNKQIYKNHPIQTYFVTNEQLKEISLVKLPKVTENIRIVEIEGIEYNACGGTHVSRTGEIGMIKLFHAENIKGTTRIHFKCGYRALADFEATLHITDVLSKKFNTGRKDILDRFEKWGQEHKQMQSQLTKLKEQNDMYLTKELLSNIDGTVITHVFSNKPFKEIQKLAAQIATKHQLSVVFATTTDNKVILAHNGTAAFSCGDFLKEHLKAFNGKGGGSAQSAQAGFDSSEEALQFYHFACQEIR</sequence>
<evidence type="ECO:0000256" key="5">
    <source>
        <dbReference type="SAM" id="Coils"/>
    </source>
</evidence>
<dbReference type="GO" id="GO:0004813">
    <property type="term" value="F:alanine-tRNA ligase activity"/>
    <property type="evidence" value="ECO:0007669"/>
    <property type="project" value="InterPro"/>
</dbReference>
<dbReference type="InterPro" id="IPR009000">
    <property type="entry name" value="Transl_B-barrel_sf"/>
</dbReference>
<keyword evidence="7" id="KW-0378">Hydrolase</keyword>
<dbReference type="GO" id="GO:0003676">
    <property type="term" value="F:nucleic acid binding"/>
    <property type="evidence" value="ECO:0007669"/>
    <property type="project" value="InterPro"/>
</dbReference>
<dbReference type="Gene3D" id="3.30.980.10">
    <property type="entry name" value="Threonyl-trna Synthetase, Chain A, domain 2"/>
    <property type="match status" value="1"/>
</dbReference>
<dbReference type="InterPro" id="IPR003156">
    <property type="entry name" value="DHHA1_dom"/>
</dbReference>
<dbReference type="AlphaFoldDB" id="A0A417YHW1"/>
<dbReference type="InterPro" id="IPR012947">
    <property type="entry name" value="tRNA_SAD"/>
</dbReference>
<evidence type="ECO:0000313" key="8">
    <source>
        <dbReference type="Proteomes" id="UP000285456"/>
    </source>
</evidence>
<dbReference type="Gene3D" id="2.40.30.130">
    <property type="match status" value="1"/>
</dbReference>
<dbReference type="SMART" id="SM00863">
    <property type="entry name" value="tRNA_SAD"/>
    <property type="match status" value="1"/>
</dbReference>
<feature type="coiled-coil region" evidence="5">
    <location>
        <begin position="259"/>
        <end position="286"/>
    </location>
</feature>
<accession>A0A417YHW1</accession>
<dbReference type="InterPro" id="IPR018163">
    <property type="entry name" value="Thr/Ala-tRNA-synth_IIc_edit"/>
</dbReference>
<keyword evidence="4" id="KW-0862">Zinc</keyword>
<dbReference type="OrthoDB" id="9812949at2"/>
<dbReference type="GO" id="GO:0046872">
    <property type="term" value="F:metal ion binding"/>
    <property type="evidence" value="ECO:0007669"/>
    <property type="project" value="UniProtKB-KW"/>
</dbReference>
<keyword evidence="3" id="KW-0479">Metal-binding</keyword>
<dbReference type="InterPro" id="IPR018165">
    <property type="entry name" value="Ala-tRNA-synth_IIc_core"/>
</dbReference>
<comment type="subcellular location">
    <subcellularLocation>
        <location evidence="2">Cytoplasm</location>
    </subcellularLocation>
</comment>
<dbReference type="GO" id="GO:0002161">
    <property type="term" value="F:aminoacyl-tRNA deacylase activity"/>
    <property type="evidence" value="ECO:0007669"/>
    <property type="project" value="UniProtKB-ARBA"/>
</dbReference>
<dbReference type="RefSeq" id="WP_118889162.1">
    <property type="nucleotide sequence ID" value="NZ_PHUT01000005.1"/>
</dbReference>
<evidence type="ECO:0000313" key="7">
    <source>
        <dbReference type="EMBL" id="RHW32508.1"/>
    </source>
</evidence>
<dbReference type="InterPro" id="IPR051335">
    <property type="entry name" value="Alanyl-tRNA_Editing_Enzymes"/>
</dbReference>
<dbReference type="SUPFAM" id="SSF55186">
    <property type="entry name" value="ThrRS/AlaRS common domain"/>
    <property type="match status" value="1"/>
</dbReference>
<feature type="domain" description="Alanyl-transfer RNA synthetases family profile" evidence="6">
    <location>
        <begin position="1"/>
        <end position="236"/>
    </location>
</feature>
<protein>
    <submittedName>
        <fullName evidence="7">Hydrolase</fullName>
    </submittedName>
</protein>
<dbReference type="Pfam" id="PF01411">
    <property type="entry name" value="tRNA-synt_2c"/>
    <property type="match status" value="1"/>
</dbReference>